<feature type="topological domain" description="Cytoplasmic" evidence="9">
    <location>
        <begin position="1209"/>
        <end position="1295"/>
    </location>
</feature>
<dbReference type="EC" id="3.6.5.-" evidence="9"/>
<dbReference type="InterPro" id="IPR030386">
    <property type="entry name" value="G_GB1_RHD3_dom"/>
</dbReference>
<keyword evidence="1 9" id="KW-0812">Transmembrane</keyword>
<feature type="binding site" evidence="9">
    <location>
        <begin position="529"/>
        <end position="536"/>
    </location>
    <ligand>
        <name>GTP</name>
        <dbReference type="ChEBI" id="CHEBI:37565"/>
    </ligand>
</feature>
<dbReference type="GO" id="GO:0016320">
    <property type="term" value="P:endoplasmic reticulum membrane fusion"/>
    <property type="evidence" value="ECO:0007669"/>
    <property type="project" value="TreeGrafter"/>
</dbReference>
<accession>A0A9W7H986</accession>
<feature type="compositionally biased region" description="Polar residues" evidence="10">
    <location>
        <begin position="1283"/>
        <end position="1295"/>
    </location>
</feature>
<evidence type="ECO:0000256" key="1">
    <source>
        <dbReference type="ARBA" id="ARBA00022692"/>
    </source>
</evidence>
<evidence type="ECO:0000256" key="6">
    <source>
        <dbReference type="ARBA" id="ARBA00023054"/>
    </source>
</evidence>
<feature type="transmembrane region" description="Helical" evidence="11">
    <location>
        <begin position="297"/>
        <end position="315"/>
    </location>
</feature>
<evidence type="ECO:0000256" key="7">
    <source>
        <dbReference type="ARBA" id="ARBA00023134"/>
    </source>
</evidence>
<comment type="caution">
    <text evidence="13">The sequence shown here is derived from an EMBL/GenBank/DDBJ whole genome shotgun (WGS) entry which is preliminary data.</text>
</comment>
<dbReference type="PANTHER" id="PTHR45923">
    <property type="entry name" value="PROTEIN SEY1"/>
    <property type="match status" value="1"/>
</dbReference>
<evidence type="ECO:0000313" key="14">
    <source>
        <dbReference type="Proteomes" id="UP001165190"/>
    </source>
</evidence>
<evidence type="ECO:0000256" key="10">
    <source>
        <dbReference type="SAM" id="MobiDB-lite"/>
    </source>
</evidence>
<comment type="similarity">
    <text evidence="9">Belongs to the TRAFAC class dynamin-like GTPase superfamily. GB1/RHD3 GTPase family. RHD3 subfamily.</text>
</comment>
<evidence type="ECO:0000313" key="13">
    <source>
        <dbReference type="EMBL" id="GMI73033.1"/>
    </source>
</evidence>
<dbReference type="Proteomes" id="UP001165190">
    <property type="component" value="Unassembled WGS sequence"/>
</dbReference>
<feature type="compositionally biased region" description="Low complexity" evidence="10">
    <location>
        <begin position="1264"/>
        <end position="1282"/>
    </location>
</feature>
<dbReference type="SUPFAM" id="SSF52540">
    <property type="entry name" value="P-loop containing nucleoside triphosphate hydrolases"/>
    <property type="match status" value="1"/>
</dbReference>
<gene>
    <name evidence="13" type="ORF">HRI_000972600</name>
</gene>
<proteinExistence type="inferred from homology"/>
<keyword evidence="14" id="KW-1185">Reference proteome</keyword>
<keyword evidence="6" id="KW-0175">Coiled coil</keyword>
<dbReference type="GO" id="GO:0005789">
    <property type="term" value="C:endoplasmic reticulum membrane"/>
    <property type="evidence" value="ECO:0007669"/>
    <property type="project" value="UniProtKB-SubCell"/>
</dbReference>
<dbReference type="InterPro" id="IPR008803">
    <property type="entry name" value="RHD3/Sey1"/>
</dbReference>
<dbReference type="OrthoDB" id="1597724at2759"/>
<organism evidence="13 14">
    <name type="scientific">Hibiscus trionum</name>
    <name type="common">Flower of an hour</name>
    <dbReference type="NCBI Taxonomy" id="183268"/>
    <lineage>
        <taxon>Eukaryota</taxon>
        <taxon>Viridiplantae</taxon>
        <taxon>Streptophyta</taxon>
        <taxon>Embryophyta</taxon>
        <taxon>Tracheophyta</taxon>
        <taxon>Spermatophyta</taxon>
        <taxon>Magnoliopsida</taxon>
        <taxon>eudicotyledons</taxon>
        <taxon>Gunneridae</taxon>
        <taxon>Pentapetalae</taxon>
        <taxon>rosids</taxon>
        <taxon>malvids</taxon>
        <taxon>Malvales</taxon>
        <taxon>Malvaceae</taxon>
        <taxon>Malvoideae</taxon>
        <taxon>Hibiscus</taxon>
    </lineage>
</organism>
<protein>
    <recommendedName>
        <fullName evidence="9">Protein ROOT HAIR DEFECTIVE 3 homolog</fullName>
        <ecNumber evidence="9">3.6.5.-</ecNumber>
    </recommendedName>
    <alternativeName>
        <fullName evidence="9">Protein SEY1 homolog</fullName>
    </alternativeName>
</protein>
<evidence type="ECO:0000259" key="12">
    <source>
        <dbReference type="PROSITE" id="PS51715"/>
    </source>
</evidence>
<evidence type="ECO:0000256" key="11">
    <source>
        <dbReference type="SAM" id="Phobius"/>
    </source>
</evidence>
<dbReference type="GO" id="GO:0003924">
    <property type="term" value="F:GTPase activity"/>
    <property type="evidence" value="ECO:0007669"/>
    <property type="project" value="UniProtKB-UniRule"/>
</dbReference>
<dbReference type="PROSITE" id="PS51715">
    <property type="entry name" value="G_GB1_RHD3"/>
    <property type="match status" value="1"/>
</dbReference>
<dbReference type="EMBL" id="BSYR01000010">
    <property type="protein sequence ID" value="GMI73033.1"/>
    <property type="molecule type" value="Genomic_DNA"/>
</dbReference>
<feature type="region of interest" description="Disordered" evidence="10">
    <location>
        <begin position="1246"/>
        <end position="1295"/>
    </location>
</feature>
<dbReference type="Pfam" id="PF20428">
    <property type="entry name" value="Sey1_3HB"/>
    <property type="match status" value="1"/>
</dbReference>
<reference evidence="13" key="1">
    <citation type="submission" date="2023-05" db="EMBL/GenBank/DDBJ databases">
        <title>Genome and transcriptome analyses reveal genes involved in the formation of fine ridges on petal epidermal cells in Hibiscus trionum.</title>
        <authorList>
            <person name="Koshimizu S."/>
            <person name="Masuda S."/>
            <person name="Ishii T."/>
            <person name="Shirasu K."/>
            <person name="Hoshino A."/>
            <person name="Arita M."/>
        </authorList>
    </citation>
    <scope>NUCLEOTIDE SEQUENCE</scope>
    <source>
        <strain evidence="13">Hamamatsu line</strain>
    </source>
</reference>
<keyword evidence="4 9" id="KW-0256">Endoplasmic reticulum</keyword>
<keyword evidence="2 9" id="KW-0547">Nucleotide-binding</keyword>
<dbReference type="GO" id="GO:0005525">
    <property type="term" value="F:GTP binding"/>
    <property type="evidence" value="ECO:0007669"/>
    <property type="project" value="UniProtKB-UniRule"/>
</dbReference>
<keyword evidence="8 9" id="KW-0472">Membrane</keyword>
<evidence type="ECO:0000256" key="4">
    <source>
        <dbReference type="ARBA" id="ARBA00022824"/>
    </source>
</evidence>
<dbReference type="HAMAP" id="MF_03109">
    <property type="entry name" value="Sey1"/>
    <property type="match status" value="1"/>
</dbReference>
<sequence>MSASSLEVRCFDQSGPVLAFGFVKGRRTPVQRRATPAGGLDQWSGAWRGGAAAGRNASEFWPVLRLPTPQAACRSSVGEFEGVSRRWPRSSLPQLLLRRVCPSRNPPSLWRRVTLRPQFGLATSRRNLIVDPRRCRCSLAACEMTAVSWVPKCRFFAGNAAGQVMAFVFTMAYGSQDYRRIWLIGWEGRRRQEHRNAGDVLTTGLSKGKFEIMGNLVLSQLQLLFSHCSGCRLTYFLFKLITPCCNGTWESIYHGLWKADRTGAEVEFWELSVCRFGWDPGGFYSQLMLRFLCTRSVAVSLGFCVLAVLVILLSWKGQLPLFFLCLSDGLGVMFKLWLVLGLFTFSRLYWWFTEASALIRTGLRRSEACLWIELSGAAPVRYPPSETRMLFSGLSNYSRQLLVNTFRTFDYVDGFGYVCTHCLGFAVSSTRPVVMFRLFVRFSGCYALFLLPVFLCSVRWLPLADSGYVAKVSELSNFKQVSMATTEECYSTQLIDGDGTFNDIGTERFIKEIKLAECGLSYAVVSIMGPQSSGKSTLLNHLFYTKFREMDAFKGRSQTTKGIWMAKCAGIQPCTLVMDLEGTDGRERGEDDTAFEKQSALFALAVSDIVLINMWCHDIGREQAANKPLLKTVFQVMMRLFSPRKTTLMFVIRDKTKTPLENLEPVLREDIQKIWDSVPKPQAHKETPLSEFFNVEVVALNSYEEKEELFKEQVANLRQRFFHSIAPGGLAGDRRGVVPASGFLFSAQQIWKVIKENKDLDLPAHKVMVATVRCEEIANEKYAGFTANESWCLLEEAVQSGLVAGFGKKLNSILCTSLSEYDSEATYFDEGVRSAKRKQLEEKLLQLVQPAHHSILGHLRSETLEKFKEAFEKALNEGEGFSVAARNCTESYMALFDEGYEDAVVELSNWDSSKVRDKLRRDIDAHIDSVRAAKLSELTSSYEAKLNEALSGPVEALLDGANDDTWPSIKKLLQRETESAVCGLSNALSGFDMDENTKEKMLTRLEDHARGVVETKAREEAGRALLRMKDRFSTLFSHDSDSMPRVWTGKEDIRAITKTARSASLKLLSVIAAIRLDDNVDNIENTLTSALVDTKNNAAITDRSITTFDPLASSTWEQVPPAKTLITPVQCKSLWRQFRAETEYTVTQAISAQEANKRNNNWLPPPWAIVALILLGFNEFMTLLRNPLYLGVIFVGFLVIKALWVQLDISGEFRNGALPGLLSLSTKFLPTVMNLLRKLAEEGQMPATNNSQTNQAVASKSFQNGSTRSNASSSASSGITASENGNEYSSFTKEE</sequence>
<dbReference type="Gene3D" id="3.40.50.300">
    <property type="entry name" value="P-loop containing nucleotide triphosphate hydrolases"/>
    <property type="match status" value="1"/>
</dbReference>
<evidence type="ECO:0000256" key="9">
    <source>
        <dbReference type="HAMAP-Rule" id="MF_03109"/>
    </source>
</evidence>
<comment type="function">
    <text evidence="9">Probable GTP-binding protein that may be involved in cell development.</text>
</comment>
<evidence type="ECO:0000256" key="2">
    <source>
        <dbReference type="ARBA" id="ARBA00022741"/>
    </source>
</evidence>
<comment type="subcellular location">
    <subcellularLocation>
        <location evidence="9">Endoplasmic reticulum membrane</location>
        <topology evidence="9">Multi-pass membrane protein</topology>
    </subcellularLocation>
</comment>
<dbReference type="InterPro" id="IPR027417">
    <property type="entry name" value="P-loop_NTPase"/>
</dbReference>
<feature type="transmembrane region" description="Helical" evidence="11">
    <location>
        <begin position="321"/>
        <end position="343"/>
    </location>
</feature>
<keyword evidence="3 9" id="KW-0378">Hydrolase</keyword>
<feature type="transmembrane region" description="Helical" evidence="11">
    <location>
        <begin position="1188"/>
        <end position="1205"/>
    </location>
</feature>
<dbReference type="Pfam" id="PF05879">
    <property type="entry name" value="RHD3_GTPase"/>
    <property type="match status" value="1"/>
</dbReference>
<dbReference type="InterPro" id="IPR046758">
    <property type="entry name" value="Sey1/RHD3-like_3HB"/>
</dbReference>
<feature type="transmembrane region" description="Helical" evidence="11">
    <location>
        <begin position="438"/>
        <end position="461"/>
    </location>
</feature>
<feature type="topological domain" description="Lumenal" evidence="9">
    <location>
        <begin position="1185"/>
        <end position="1187"/>
    </location>
</feature>
<feature type="compositionally biased region" description="Polar residues" evidence="10">
    <location>
        <begin position="1246"/>
        <end position="1263"/>
    </location>
</feature>
<keyword evidence="7 9" id="KW-0342">GTP-binding</keyword>
<feature type="domain" description="GB1/RHD3-type G" evidence="12">
    <location>
        <begin position="519"/>
        <end position="734"/>
    </location>
</feature>
<evidence type="ECO:0000256" key="8">
    <source>
        <dbReference type="ARBA" id="ARBA00023136"/>
    </source>
</evidence>
<evidence type="ECO:0000256" key="5">
    <source>
        <dbReference type="ARBA" id="ARBA00022989"/>
    </source>
</evidence>
<name>A0A9W7H986_HIBTR</name>
<dbReference type="CDD" id="cd01851">
    <property type="entry name" value="GBP"/>
    <property type="match status" value="1"/>
</dbReference>
<dbReference type="PANTHER" id="PTHR45923:SF2">
    <property type="entry name" value="PROTEIN SEY1"/>
    <property type="match status" value="1"/>
</dbReference>
<feature type="topological domain" description="Cytoplasmic" evidence="9">
    <location>
        <begin position="1"/>
        <end position="1163"/>
    </location>
</feature>
<keyword evidence="5 9" id="KW-1133">Transmembrane helix</keyword>
<dbReference type="FunFam" id="3.40.50.300:FF:002271">
    <property type="entry name" value="Protein ROOT HAIR DEFECTIVE 3 homolog"/>
    <property type="match status" value="1"/>
</dbReference>
<evidence type="ECO:0000256" key="3">
    <source>
        <dbReference type="ARBA" id="ARBA00022801"/>
    </source>
</evidence>